<protein>
    <submittedName>
        <fullName evidence="1">Hydrolase</fullName>
    </submittedName>
</protein>
<keyword evidence="1" id="KW-0378">Hydrolase</keyword>
<dbReference type="EMBL" id="BMFT01000001">
    <property type="protein sequence ID" value="GGH19808.1"/>
    <property type="molecule type" value="Genomic_DNA"/>
</dbReference>
<organism evidence="1 2">
    <name type="scientific">Paenibacillus segetis</name>
    <dbReference type="NCBI Taxonomy" id="1325360"/>
    <lineage>
        <taxon>Bacteria</taxon>
        <taxon>Bacillati</taxon>
        <taxon>Bacillota</taxon>
        <taxon>Bacilli</taxon>
        <taxon>Bacillales</taxon>
        <taxon>Paenibacillaceae</taxon>
        <taxon>Paenibacillus</taxon>
    </lineage>
</organism>
<dbReference type="InterPro" id="IPR036412">
    <property type="entry name" value="HAD-like_sf"/>
</dbReference>
<dbReference type="InterPro" id="IPR006379">
    <property type="entry name" value="HAD-SF_hydro_IIB"/>
</dbReference>
<dbReference type="Proteomes" id="UP000659344">
    <property type="component" value="Unassembled WGS sequence"/>
</dbReference>
<dbReference type="SUPFAM" id="SSF56784">
    <property type="entry name" value="HAD-like"/>
    <property type="match status" value="1"/>
</dbReference>
<accession>A0ABQ1YBD4</accession>
<evidence type="ECO:0000313" key="1">
    <source>
        <dbReference type="EMBL" id="GGH19808.1"/>
    </source>
</evidence>
<dbReference type="PANTHER" id="PTHR10000:SF53">
    <property type="entry name" value="5-AMINO-6-(5-PHOSPHO-D-RIBITYLAMINO)URACIL PHOSPHATASE YBJI-RELATED"/>
    <property type="match status" value="1"/>
</dbReference>
<dbReference type="RefSeq" id="WP_188537634.1">
    <property type="nucleotide sequence ID" value="NZ_BMFT01000001.1"/>
</dbReference>
<name>A0ABQ1YBD4_9BACL</name>
<sequence>MKIVFDLDGTICFKGKPLSKDMVQALESLAGKGHEIIYASARPIRDLLPVLPPHMQQYPMIGGNGAFVASGGEIISTIHFDKPLADKIVKLIRKYEASYLIDSRWNYAYTGNNEHPIRRNVDPEQRAANVPLDELNEIVKVVILHSINEQQLLEELQQLPIVIYVHGNEGIIDISPQGVDKWAGLQALGILPQQFIAFGNDANDVSMFKHAQRSVCVGEHNTLMQIASEHVASDENQVILKIKEL</sequence>
<dbReference type="Gene3D" id="3.40.50.1000">
    <property type="entry name" value="HAD superfamily/HAD-like"/>
    <property type="match status" value="1"/>
</dbReference>
<dbReference type="GO" id="GO:0016787">
    <property type="term" value="F:hydrolase activity"/>
    <property type="evidence" value="ECO:0007669"/>
    <property type="project" value="UniProtKB-KW"/>
</dbReference>
<reference evidence="2" key="1">
    <citation type="journal article" date="2019" name="Int. J. Syst. Evol. Microbiol.">
        <title>The Global Catalogue of Microorganisms (GCM) 10K type strain sequencing project: providing services to taxonomists for standard genome sequencing and annotation.</title>
        <authorList>
            <consortium name="The Broad Institute Genomics Platform"/>
            <consortium name="The Broad Institute Genome Sequencing Center for Infectious Disease"/>
            <person name="Wu L."/>
            <person name="Ma J."/>
        </authorList>
    </citation>
    <scope>NUCLEOTIDE SEQUENCE [LARGE SCALE GENOMIC DNA]</scope>
    <source>
        <strain evidence="2">CGMCC 1.12769</strain>
    </source>
</reference>
<dbReference type="NCBIfam" id="TIGR01484">
    <property type="entry name" value="HAD-SF-IIB"/>
    <property type="match status" value="1"/>
</dbReference>
<gene>
    <name evidence="1" type="ORF">GCM10008013_16740</name>
</gene>
<evidence type="ECO:0000313" key="2">
    <source>
        <dbReference type="Proteomes" id="UP000659344"/>
    </source>
</evidence>
<dbReference type="PANTHER" id="PTHR10000">
    <property type="entry name" value="PHOSPHOSERINE PHOSPHATASE"/>
    <property type="match status" value="1"/>
</dbReference>
<dbReference type="Pfam" id="PF08282">
    <property type="entry name" value="Hydrolase_3"/>
    <property type="match status" value="1"/>
</dbReference>
<dbReference type="InterPro" id="IPR023214">
    <property type="entry name" value="HAD_sf"/>
</dbReference>
<keyword evidence="2" id="KW-1185">Reference proteome</keyword>
<comment type="caution">
    <text evidence="1">The sequence shown here is derived from an EMBL/GenBank/DDBJ whole genome shotgun (WGS) entry which is preliminary data.</text>
</comment>
<dbReference type="Gene3D" id="3.30.1240.10">
    <property type="match status" value="1"/>
</dbReference>
<proteinExistence type="predicted"/>